<evidence type="ECO:0000256" key="1">
    <source>
        <dbReference type="ARBA" id="ARBA00008683"/>
    </source>
</evidence>
<reference evidence="7" key="1">
    <citation type="journal article" date="2017" name="Front. Plant Sci.">
        <title>Climate Clever Clovers: New Paradigm to Reduce the Environmental Footprint of Ruminants by Breeding Low Methanogenic Forages Utilizing Haplotype Variation.</title>
        <authorList>
            <person name="Kaur P."/>
            <person name="Appels R."/>
            <person name="Bayer P.E."/>
            <person name="Keeble-Gagnere G."/>
            <person name="Wang J."/>
            <person name="Hirakawa H."/>
            <person name="Shirasawa K."/>
            <person name="Vercoe P."/>
            <person name="Stefanova K."/>
            <person name="Durmic Z."/>
            <person name="Nichols P."/>
            <person name="Revell C."/>
            <person name="Isobe S.N."/>
            <person name="Edwards D."/>
            <person name="Erskine W."/>
        </authorList>
    </citation>
    <scope>NUCLEOTIDE SEQUENCE [LARGE SCALE GENOMIC DNA]</scope>
    <source>
        <strain evidence="7">cv. Daliak</strain>
    </source>
</reference>
<keyword evidence="4" id="KW-0720">Serine protease</keyword>
<dbReference type="Proteomes" id="UP000242715">
    <property type="component" value="Unassembled WGS sequence"/>
</dbReference>
<dbReference type="Pfam" id="PF01343">
    <property type="entry name" value="Peptidase_S49"/>
    <property type="match status" value="1"/>
</dbReference>
<evidence type="ECO:0000256" key="3">
    <source>
        <dbReference type="ARBA" id="ARBA00022801"/>
    </source>
</evidence>
<accession>A0A2Z6MLA0</accession>
<evidence type="ECO:0000256" key="2">
    <source>
        <dbReference type="ARBA" id="ARBA00022670"/>
    </source>
</evidence>
<keyword evidence="7" id="KW-1185">Reference proteome</keyword>
<dbReference type="GO" id="GO:0006508">
    <property type="term" value="P:proteolysis"/>
    <property type="evidence" value="ECO:0007669"/>
    <property type="project" value="UniProtKB-KW"/>
</dbReference>
<protein>
    <recommendedName>
        <fullName evidence="5">Peptidase S49 domain-containing protein</fullName>
    </recommendedName>
</protein>
<evidence type="ECO:0000313" key="6">
    <source>
        <dbReference type="EMBL" id="GAU18987.1"/>
    </source>
</evidence>
<dbReference type="EMBL" id="DF973192">
    <property type="protein sequence ID" value="GAU18987.1"/>
    <property type="molecule type" value="Genomic_DNA"/>
</dbReference>
<evidence type="ECO:0000256" key="4">
    <source>
        <dbReference type="ARBA" id="ARBA00022825"/>
    </source>
</evidence>
<dbReference type="PANTHER" id="PTHR33209:SF1">
    <property type="entry name" value="PEPTIDASE S49 DOMAIN-CONTAINING PROTEIN"/>
    <property type="match status" value="1"/>
</dbReference>
<evidence type="ECO:0000259" key="5">
    <source>
        <dbReference type="Pfam" id="PF01343"/>
    </source>
</evidence>
<keyword evidence="2" id="KW-0645">Protease</keyword>
<name>A0A2Z6MLA0_TRISU</name>
<dbReference type="GO" id="GO:0008236">
    <property type="term" value="F:serine-type peptidase activity"/>
    <property type="evidence" value="ECO:0007669"/>
    <property type="project" value="UniProtKB-KW"/>
</dbReference>
<dbReference type="CDD" id="cd07023">
    <property type="entry name" value="S49_Sppa_N_C"/>
    <property type="match status" value="1"/>
</dbReference>
<proteinExistence type="inferred from homology"/>
<dbReference type="InterPro" id="IPR047272">
    <property type="entry name" value="S49_SppA_C"/>
</dbReference>
<dbReference type="OrthoDB" id="1422946at2759"/>
<keyword evidence="3" id="KW-0378">Hydrolase</keyword>
<evidence type="ECO:0000313" key="7">
    <source>
        <dbReference type="Proteomes" id="UP000242715"/>
    </source>
</evidence>
<gene>
    <name evidence="6" type="ORF">TSUD_193250</name>
</gene>
<dbReference type="PANTHER" id="PTHR33209">
    <property type="entry name" value="PROTEASE 4"/>
    <property type="match status" value="1"/>
</dbReference>
<sequence length="160" mass="17197">MNLVIPWLKKKLQVKLKKKLPMVNFSKYSGVQKCTVGISGGKELIAIIRASGTISRVGGKGIVGEKFIKEIHRVKASKKFKAAIIRIDSPGGDPFASDLMWREIRLLSAKIPVIASLSDMAASGGYHMAMGANAIVAESLTLTGSIGVVTSKRNEKAMNE</sequence>
<dbReference type="InterPro" id="IPR029045">
    <property type="entry name" value="ClpP/crotonase-like_dom_sf"/>
</dbReference>
<dbReference type="InterPro" id="IPR002142">
    <property type="entry name" value="Peptidase_S49"/>
</dbReference>
<dbReference type="AlphaFoldDB" id="A0A2Z6MLA0"/>
<organism evidence="6 7">
    <name type="scientific">Trifolium subterraneum</name>
    <name type="common">Subterranean clover</name>
    <dbReference type="NCBI Taxonomy" id="3900"/>
    <lineage>
        <taxon>Eukaryota</taxon>
        <taxon>Viridiplantae</taxon>
        <taxon>Streptophyta</taxon>
        <taxon>Embryophyta</taxon>
        <taxon>Tracheophyta</taxon>
        <taxon>Spermatophyta</taxon>
        <taxon>Magnoliopsida</taxon>
        <taxon>eudicotyledons</taxon>
        <taxon>Gunneridae</taxon>
        <taxon>Pentapetalae</taxon>
        <taxon>rosids</taxon>
        <taxon>fabids</taxon>
        <taxon>Fabales</taxon>
        <taxon>Fabaceae</taxon>
        <taxon>Papilionoideae</taxon>
        <taxon>50 kb inversion clade</taxon>
        <taxon>NPAAA clade</taxon>
        <taxon>Hologalegina</taxon>
        <taxon>IRL clade</taxon>
        <taxon>Trifolieae</taxon>
        <taxon>Trifolium</taxon>
    </lineage>
</organism>
<dbReference type="Gene3D" id="3.90.226.10">
    <property type="entry name" value="2-enoyl-CoA Hydratase, Chain A, domain 1"/>
    <property type="match status" value="1"/>
</dbReference>
<comment type="similarity">
    <text evidence="1">Belongs to the peptidase S49 family.</text>
</comment>
<feature type="domain" description="Peptidase S49" evidence="5">
    <location>
        <begin position="107"/>
        <end position="156"/>
    </location>
</feature>
<dbReference type="SUPFAM" id="SSF52096">
    <property type="entry name" value="ClpP/crotonase"/>
    <property type="match status" value="1"/>
</dbReference>